<feature type="domain" description="SH2" evidence="6">
    <location>
        <begin position="125"/>
        <end position="237"/>
    </location>
</feature>
<keyword evidence="3" id="KW-0833">Ubl conjugation pathway</keyword>
<dbReference type="InterPro" id="IPR000980">
    <property type="entry name" value="SH2"/>
</dbReference>
<dbReference type="InterPro" id="IPR036860">
    <property type="entry name" value="SH2_dom_sf"/>
</dbReference>
<evidence type="ECO:0000256" key="5">
    <source>
        <dbReference type="PROSITE-ProRule" id="PRU00191"/>
    </source>
</evidence>
<dbReference type="Proteomes" id="UP001516400">
    <property type="component" value="Unassembled WGS sequence"/>
</dbReference>
<dbReference type="PROSITE" id="PS50225">
    <property type="entry name" value="SOCS"/>
    <property type="match status" value="1"/>
</dbReference>
<gene>
    <name evidence="8" type="ORF">HHI36_015684</name>
</gene>
<comment type="caution">
    <text evidence="8">The sequence shown here is derived from an EMBL/GenBank/DDBJ whole genome shotgun (WGS) entry which is preliminary data.</text>
</comment>
<keyword evidence="1" id="KW-0341">Growth regulation</keyword>
<dbReference type="PRINTS" id="PR00401">
    <property type="entry name" value="SH2DOMAIN"/>
</dbReference>
<dbReference type="SMART" id="SM00969">
    <property type="entry name" value="SOCS_box"/>
    <property type="match status" value="1"/>
</dbReference>
<evidence type="ECO:0000256" key="3">
    <source>
        <dbReference type="ARBA" id="ARBA00022786"/>
    </source>
</evidence>
<dbReference type="SUPFAM" id="SSF55550">
    <property type="entry name" value="SH2 domain"/>
    <property type="match status" value="1"/>
</dbReference>
<keyword evidence="4 5" id="KW-0727">SH2 domain</keyword>
<dbReference type="InterPro" id="IPR001496">
    <property type="entry name" value="SOCS_box"/>
</dbReference>
<evidence type="ECO:0000259" key="7">
    <source>
        <dbReference type="PROSITE" id="PS50225"/>
    </source>
</evidence>
<evidence type="ECO:0000313" key="8">
    <source>
        <dbReference type="EMBL" id="KAL3274276.1"/>
    </source>
</evidence>
<dbReference type="Pfam" id="PF00017">
    <property type="entry name" value="SH2"/>
    <property type="match status" value="1"/>
</dbReference>
<dbReference type="PANTHER" id="PTHR10155">
    <property type="entry name" value="PHOSPHATIDYLINOSITOL 3-KINASE REGULATORY SUBUNIT"/>
    <property type="match status" value="1"/>
</dbReference>
<protein>
    <recommendedName>
        <fullName evidence="10">Cytokine-inducible SH2-containing protein</fullName>
    </recommendedName>
</protein>
<accession>A0ABD2N692</accession>
<dbReference type="EMBL" id="JABFTP020000062">
    <property type="protein sequence ID" value="KAL3274276.1"/>
    <property type="molecule type" value="Genomic_DNA"/>
</dbReference>
<dbReference type="InterPro" id="IPR036036">
    <property type="entry name" value="SOCS_box-like_dom_sf"/>
</dbReference>
<evidence type="ECO:0000259" key="6">
    <source>
        <dbReference type="PROSITE" id="PS50001"/>
    </source>
</evidence>
<sequence>MKNLFDRAWHTSVMFGCSTSCPKCKHEFKCCSTTSPCFPQGARRASHCLSGGGLITSTLEPPPCASTVTSPCQSPQVSPSMPLAFVMPQPAFPLLPAPPPCDIAKPEIELERLSDTVRVLRLSGWYYEGLTYQQSYELLKDTEVGTFLVRNSSDPRFLFSLSMQTERGPTSVRLYYLQGYFRLDAQPNLQTAMPMFPSVSELVEHYVNQSKLCRNSSQVWVTPEGKWYSPIVLNKPLVKNSQPHSLKHLSRMAINKALRLSTRPKVALLSSPHEQLELPKSLTAYLKEYPYSL</sequence>
<feature type="domain" description="SOCS box" evidence="7">
    <location>
        <begin position="232"/>
        <end position="292"/>
    </location>
</feature>
<dbReference type="SUPFAM" id="SSF158235">
    <property type="entry name" value="SOCS box-like"/>
    <property type="match status" value="1"/>
</dbReference>
<evidence type="ECO:0008006" key="10">
    <source>
        <dbReference type="Google" id="ProtNLM"/>
    </source>
</evidence>
<keyword evidence="2" id="KW-0734">Signal transduction inhibitor</keyword>
<dbReference type="CDD" id="cd09923">
    <property type="entry name" value="SH2_SOCS_family"/>
    <property type="match status" value="1"/>
</dbReference>
<organism evidence="8 9">
    <name type="scientific">Cryptolaemus montrouzieri</name>
    <dbReference type="NCBI Taxonomy" id="559131"/>
    <lineage>
        <taxon>Eukaryota</taxon>
        <taxon>Metazoa</taxon>
        <taxon>Ecdysozoa</taxon>
        <taxon>Arthropoda</taxon>
        <taxon>Hexapoda</taxon>
        <taxon>Insecta</taxon>
        <taxon>Pterygota</taxon>
        <taxon>Neoptera</taxon>
        <taxon>Endopterygota</taxon>
        <taxon>Coleoptera</taxon>
        <taxon>Polyphaga</taxon>
        <taxon>Cucujiformia</taxon>
        <taxon>Coccinelloidea</taxon>
        <taxon>Coccinellidae</taxon>
        <taxon>Scymninae</taxon>
        <taxon>Scymnini</taxon>
        <taxon>Cryptolaemus</taxon>
    </lineage>
</organism>
<reference evidence="8 9" key="1">
    <citation type="journal article" date="2021" name="BMC Biol.">
        <title>Horizontally acquired antibacterial genes associated with adaptive radiation of ladybird beetles.</title>
        <authorList>
            <person name="Li H.S."/>
            <person name="Tang X.F."/>
            <person name="Huang Y.H."/>
            <person name="Xu Z.Y."/>
            <person name="Chen M.L."/>
            <person name="Du X.Y."/>
            <person name="Qiu B.Y."/>
            <person name="Chen P.T."/>
            <person name="Zhang W."/>
            <person name="Slipinski A."/>
            <person name="Escalona H.E."/>
            <person name="Waterhouse R.M."/>
            <person name="Zwick A."/>
            <person name="Pang H."/>
        </authorList>
    </citation>
    <scope>NUCLEOTIDE SEQUENCE [LARGE SCALE GENOMIC DNA]</scope>
    <source>
        <strain evidence="8">SYSU2018</strain>
    </source>
</reference>
<keyword evidence="9" id="KW-1185">Reference proteome</keyword>
<dbReference type="PROSITE" id="PS50001">
    <property type="entry name" value="SH2"/>
    <property type="match status" value="1"/>
</dbReference>
<evidence type="ECO:0000256" key="4">
    <source>
        <dbReference type="ARBA" id="ARBA00022999"/>
    </source>
</evidence>
<evidence type="ECO:0000256" key="2">
    <source>
        <dbReference type="ARBA" id="ARBA00022700"/>
    </source>
</evidence>
<dbReference type="Pfam" id="PF07525">
    <property type="entry name" value="SOCS_box"/>
    <property type="match status" value="1"/>
</dbReference>
<dbReference type="SMART" id="SM00252">
    <property type="entry name" value="SH2"/>
    <property type="match status" value="1"/>
</dbReference>
<dbReference type="Gene3D" id="3.30.505.10">
    <property type="entry name" value="SH2 domain"/>
    <property type="match status" value="1"/>
</dbReference>
<dbReference type="GO" id="GO:0009968">
    <property type="term" value="P:negative regulation of signal transduction"/>
    <property type="evidence" value="ECO:0007669"/>
    <property type="project" value="UniProtKB-KW"/>
</dbReference>
<proteinExistence type="predicted"/>
<evidence type="ECO:0000313" key="9">
    <source>
        <dbReference type="Proteomes" id="UP001516400"/>
    </source>
</evidence>
<evidence type="ECO:0000256" key="1">
    <source>
        <dbReference type="ARBA" id="ARBA00022604"/>
    </source>
</evidence>
<dbReference type="PANTHER" id="PTHR10155:SF16">
    <property type="entry name" value="SUPPRESSOR OF CYTOKINE SIGNALING 2"/>
    <property type="match status" value="1"/>
</dbReference>
<name>A0ABD2N692_9CUCU</name>
<dbReference type="AlphaFoldDB" id="A0ABD2N692"/>